<keyword evidence="2" id="KW-1185">Reference proteome</keyword>
<reference evidence="1 2" key="1">
    <citation type="submission" date="2016-01" db="EMBL/GenBank/DDBJ databases">
        <authorList>
            <person name="McClelland M."/>
            <person name="Jain A."/>
            <person name="Saraogi P."/>
            <person name="Mendelson R."/>
            <person name="Westerman R."/>
            <person name="SanMiguel P."/>
            <person name="Csonka L."/>
        </authorList>
    </citation>
    <scope>NUCLEOTIDE SEQUENCE [LARGE SCALE GENOMIC DNA]</scope>
    <source>
        <strain evidence="1 2">R-53146</strain>
    </source>
</reference>
<evidence type="ECO:0000313" key="1">
    <source>
        <dbReference type="EMBL" id="CVK16170.1"/>
    </source>
</evidence>
<dbReference type="STRING" id="1586267.GCA_001418685_01015"/>
<organism evidence="1 2">
    <name type="scientific">Apibacter mensalis</name>
    <dbReference type="NCBI Taxonomy" id="1586267"/>
    <lineage>
        <taxon>Bacteria</taxon>
        <taxon>Pseudomonadati</taxon>
        <taxon>Bacteroidota</taxon>
        <taxon>Flavobacteriia</taxon>
        <taxon>Flavobacteriales</taxon>
        <taxon>Weeksellaceae</taxon>
        <taxon>Apibacter</taxon>
    </lineage>
</organism>
<sequence>MVEIIGINASIGILPGAPYGAVTGGVIGIFSSIVSGGDPAKGGLLGAVTGGILGGVIGGIEAQQLGGNLWIGYRVSQGMLIESVSSLEGLTPVSNSIDEVKNVYNENFKDLVKADITFYKIKEGANAGSLDGLGFKGYNVDAIGNITGPKGKVLGVTRSSIWKHGDNYKILFASGAFSSKEQLSYVLVHELGHVNISKAGLSSIASQKIVQGAHKLIDNVGHQAIQKMTYKFLQTNGWLNLNIIGQATKEVLDNWMLPDVNGTVYNAIKMLGNVKIK</sequence>
<proteinExistence type="predicted"/>
<dbReference type="AlphaFoldDB" id="A0A0X3AP60"/>
<dbReference type="RefSeq" id="WP_055425380.1">
    <property type="nucleotide sequence ID" value="NZ_FCOR01000005.1"/>
</dbReference>
<protein>
    <submittedName>
        <fullName evidence="1">Uncharacterized protein</fullName>
    </submittedName>
</protein>
<dbReference type="Proteomes" id="UP000182761">
    <property type="component" value="Unassembled WGS sequence"/>
</dbReference>
<evidence type="ECO:0000313" key="2">
    <source>
        <dbReference type="Proteomes" id="UP000182761"/>
    </source>
</evidence>
<accession>A0A0X3AP60</accession>
<gene>
    <name evidence="1" type="ORF">Ga0061079_105129</name>
</gene>
<name>A0A0X3AP60_9FLAO</name>
<dbReference type="EMBL" id="FCOR01000005">
    <property type="protein sequence ID" value="CVK16170.1"/>
    <property type="molecule type" value="Genomic_DNA"/>
</dbReference>
<dbReference type="OrthoDB" id="6225685at2"/>